<comment type="caution">
    <text evidence="3">The sequence shown here is derived from an EMBL/GenBank/DDBJ whole genome shotgun (WGS) entry which is preliminary data.</text>
</comment>
<reference evidence="3 4" key="1">
    <citation type="journal article" date="2024" name="Nat. Commun.">
        <title>Phylogenomics reveals the evolutionary origins of lichenization in chlorophyte algae.</title>
        <authorList>
            <person name="Puginier C."/>
            <person name="Libourel C."/>
            <person name="Otte J."/>
            <person name="Skaloud P."/>
            <person name="Haon M."/>
            <person name="Grisel S."/>
            <person name="Petersen M."/>
            <person name="Berrin J.G."/>
            <person name="Delaux P.M."/>
            <person name="Dal Grande F."/>
            <person name="Keller J."/>
        </authorList>
    </citation>
    <scope>NUCLEOTIDE SEQUENCE [LARGE SCALE GENOMIC DNA]</scope>
    <source>
        <strain evidence="3 4">SAG 2523</strain>
    </source>
</reference>
<dbReference type="SUPFAM" id="SSF51735">
    <property type="entry name" value="NAD(P)-binding Rossmann-fold domains"/>
    <property type="match status" value="1"/>
</dbReference>
<dbReference type="Pfam" id="PF00106">
    <property type="entry name" value="adh_short"/>
    <property type="match status" value="1"/>
</dbReference>
<dbReference type="Proteomes" id="UP001485043">
    <property type="component" value="Unassembled WGS sequence"/>
</dbReference>
<evidence type="ECO:0000313" key="4">
    <source>
        <dbReference type="Proteomes" id="UP001485043"/>
    </source>
</evidence>
<dbReference type="GO" id="GO:0016491">
    <property type="term" value="F:oxidoreductase activity"/>
    <property type="evidence" value="ECO:0007669"/>
    <property type="project" value="UniProtKB-KW"/>
</dbReference>
<organism evidence="3 4">
    <name type="scientific">Apatococcus fuscideae</name>
    <dbReference type="NCBI Taxonomy" id="2026836"/>
    <lineage>
        <taxon>Eukaryota</taxon>
        <taxon>Viridiplantae</taxon>
        <taxon>Chlorophyta</taxon>
        <taxon>core chlorophytes</taxon>
        <taxon>Trebouxiophyceae</taxon>
        <taxon>Chlorellales</taxon>
        <taxon>Chlorellaceae</taxon>
        <taxon>Apatococcus</taxon>
    </lineage>
</organism>
<comment type="similarity">
    <text evidence="1">Belongs to the short-chain dehydrogenases/reductases (SDR) family.</text>
</comment>
<dbReference type="PANTHER" id="PTHR24320:SF148">
    <property type="entry name" value="NAD(P)-BINDING ROSSMANN-FOLD SUPERFAMILY PROTEIN"/>
    <property type="match status" value="1"/>
</dbReference>
<evidence type="ECO:0000313" key="3">
    <source>
        <dbReference type="EMBL" id="KAK9853628.1"/>
    </source>
</evidence>
<name>A0AAW1SQQ5_9CHLO</name>
<evidence type="ECO:0000256" key="1">
    <source>
        <dbReference type="ARBA" id="ARBA00006484"/>
    </source>
</evidence>
<dbReference type="PRINTS" id="PR00081">
    <property type="entry name" value="GDHRDH"/>
</dbReference>
<dbReference type="InterPro" id="IPR036291">
    <property type="entry name" value="NAD(P)-bd_dom_sf"/>
</dbReference>
<gene>
    <name evidence="3" type="ORF">WJX84_011426</name>
</gene>
<keyword evidence="2" id="KW-0560">Oxidoreductase</keyword>
<dbReference type="AlphaFoldDB" id="A0AAW1SQQ5"/>
<dbReference type="PANTHER" id="PTHR24320">
    <property type="entry name" value="RETINOL DEHYDROGENASE"/>
    <property type="match status" value="1"/>
</dbReference>
<proteinExistence type="inferred from homology"/>
<accession>A0AAW1SQQ5</accession>
<dbReference type="EMBL" id="JALJOV010001136">
    <property type="protein sequence ID" value="KAK9853628.1"/>
    <property type="molecule type" value="Genomic_DNA"/>
</dbReference>
<keyword evidence="4" id="KW-1185">Reference proteome</keyword>
<sequence length="356" mass="39264">MEVLSLLGGCLEIVAEIALQRWKLRKMPSLEQTGGSLQGKTCIVTGPTSGIGQATAEELCRRGAAVILACRSQQRGDALVAKLRHQAQQRHQKAPDCQVLLLDLSSLASVRSFAAAWRSQNRPLHRLINNAGLFTIGGARRVNADGAEEHMATNHLGHFLLTLLLLPSMKQGSQPGDPARIVSVSSRLHLLGKLDPRDMQLSSSPPLVSLRNYSNSKLAQVMMTAELRRRLGADSGIIAFAVHPGEVLTDVVRSLPPPMPRLYRWVFLHILLTMQEGARASVFCASTDLAKVADTAEPQYCYVDSDCRRQYLMPAHQPSISRFGRWRMGSIRTLNGPYRPMVHLQAIDVFHACRRS</sequence>
<evidence type="ECO:0000256" key="2">
    <source>
        <dbReference type="ARBA" id="ARBA00023002"/>
    </source>
</evidence>
<dbReference type="Gene3D" id="3.40.50.720">
    <property type="entry name" value="NAD(P)-binding Rossmann-like Domain"/>
    <property type="match status" value="1"/>
</dbReference>
<protein>
    <submittedName>
        <fullName evidence="3">Uncharacterized protein</fullName>
    </submittedName>
</protein>
<dbReference type="InterPro" id="IPR002347">
    <property type="entry name" value="SDR_fam"/>
</dbReference>